<dbReference type="Proteomes" id="UP000644507">
    <property type="component" value="Unassembled WGS sequence"/>
</dbReference>
<feature type="transmembrane region" description="Helical" evidence="1">
    <location>
        <begin position="161"/>
        <end position="188"/>
    </location>
</feature>
<name>A0A918WI91_9BACT</name>
<accession>A0A918WI91</accession>
<organism evidence="2 3">
    <name type="scientific">Roseibacillus persicicus</name>
    <dbReference type="NCBI Taxonomy" id="454148"/>
    <lineage>
        <taxon>Bacteria</taxon>
        <taxon>Pseudomonadati</taxon>
        <taxon>Verrucomicrobiota</taxon>
        <taxon>Verrucomicrobiia</taxon>
        <taxon>Verrucomicrobiales</taxon>
        <taxon>Verrucomicrobiaceae</taxon>
        <taxon>Roseibacillus</taxon>
    </lineage>
</organism>
<proteinExistence type="predicted"/>
<keyword evidence="1" id="KW-1133">Transmembrane helix</keyword>
<dbReference type="AlphaFoldDB" id="A0A918WI91"/>
<keyword evidence="3" id="KW-1185">Reference proteome</keyword>
<feature type="transmembrane region" description="Helical" evidence="1">
    <location>
        <begin position="12"/>
        <end position="32"/>
    </location>
</feature>
<keyword evidence="1" id="KW-0812">Transmembrane</keyword>
<evidence type="ECO:0000256" key="1">
    <source>
        <dbReference type="SAM" id="Phobius"/>
    </source>
</evidence>
<dbReference type="EMBL" id="BMXI01000008">
    <property type="protein sequence ID" value="GHC53962.1"/>
    <property type="molecule type" value="Genomic_DNA"/>
</dbReference>
<evidence type="ECO:0000313" key="2">
    <source>
        <dbReference type="EMBL" id="GHC53962.1"/>
    </source>
</evidence>
<reference evidence="2" key="2">
    <citation type="submission" date="2020-09" db="EMBL/GenBank/DDBJ databases">
        <authorList>
            <person name="Sun Q."/>
            <person name="Kim S."/>
        </authorList>
    </citation>
    <scope>NUCLEOTIDE SEQUENCE</scope>
    <source>
        <strain evidence="2">KCTC 12988</strain>
    </source>
</reference>
<reference evidence="2" key="1">
    <citation type="journal article" date="2014" name="Int. J. Syst. Evol. Microbiol.">
        <title>Complete genome sequence of Corynebacterium casei LMG S-19264T (=DSM 44701T), isolated from a smear-ripened cheese.</title>
        <authorList>
            <consortium name="US DOE Joint Genome Institute (JGI-PGF)"/>
            <person name="Walter F."/>
            <person name="Albersmeier A."/>
            <person name="Kalinowski J."/>
            <person name="Ruckert C."/>
        </authorList>
    </citation>
    <scope>NUCLEOTIDE SEQUENCE</scope>
    <source>
        <strain evidence="2">KCTC 12988</strain>
    </source>
</reference>
<keyword evidence="1" id="KW-0472">Membrane</keyword>
<evidence type="ECO:0000313" key="3">
    <source>
        <dbReference type="Proteomes" id="UP000644507"/>
    </source>
</evidence>
<protein>
    <submittedName>
        <fullName evidence="2">Uncharacterized protein</fullName>
    </submittedName>
</protein>
<sequence>MGQVAPDMKAVIFFIITALCWIFAIVFGVRGFKTIVDNVNSNLVVMEAPGTATFTVKEAGKVSLWHNYQDIFEGKTIANDLALPGGFSFEIRPAGSTSVVIPLAPSVGNTTMNNGSTHKVGVGTFELPAPGDYTLKASAPAGETRVVSLSEGTFMENFGGVFGMIGGAVVLGLIGTLTLILAIVFLFLKPKSKPPTSPAHAA</sequence>
<comment type="caution">
    <text evidence="2">The sequence shown here is derived from an EMBL/GenBank/DDBJ whole genome shotgun (WGS) entry which is preliminary data.</text>
</comment>
<gene>
    <name evidence="2" type="ORF">GCM10007100_20330</name>
</gene>